<dbReference type="Gene3D" id="1.10.10.2130">
    <property type="entry name" value="DEAH helicase family, winged-helix domain"/>
    <property type="match status" value="1"/>
</dbReference>
<dbReference type="SMART" id="SM00490">
    <property type="entry name" value="HELICc"/>
    <property type="match status" value="1"/>
</dbReference>
<evidence type="ECO:0000259" key="9">
    <source>
        <dbReference type="PROSITE" id="PS51192"/>
    </source>
</evidence>
<dbReference type="InterPro" id="IPR027417">
    <property type="entry name" value="P-loop_NTPase"/>
</dbReference>
<dbReference type="InterPro" id="IPR011545">
    <property type="entry name" value="DEAD/DEAH_box_helicase_dom"/>
</dbReference>
<dbReference type="SMART" id="SM00487">
    <property type="entry name" value="DEXDc"/>
    <property type="match status" value="1"/>
</dbReference>
<comment type="catalytic activity">
    <reaction evidence="7">
        <text>ATP + H2O = ADP + phosphate + H(+)</text>
        <dbReference type="Rhea" id="RHEA:13065"/>
        <dbReference type="ChEBI" id="CHEBI:15377"/>
        <dbReference type="ChEBI" id="CHEBI:15378"/>
        <dbReference type="ChEBI" id="CHEBI:30616"/>
        <dbReference type="ChEBI" id="CHEBI:43474"/>
        <dbReference type="ChEBI" id="CHEBI:456216"/>
        <dbReference type="EC" id="3.6.4.13"/>
    </reaction>
</comment>
<feature type="domain" description="Helicase C-terminal" evidence="10">
    <location>
        <begin position="413"/>
        <end position="649"/>
    </location>
</feature>
<evidence type="ECO:0000256" key="2">
    <source>
        <dbReference type="ARBA" id="ARBA00012552"/>
    </source>
</evidence>
<evidence type="ECO:0000256" key="6">
    <source>
        <dbReference type="ARBA" id="ARBA00022840"/>
    </source>
</evidence>
<sequence>MMFDHLPEQKINKKRLENLERLKKKQKLKISKNKQKKSAQLAARKQAKETRESLFEKLQLYQLDQECAKLLNSISAKSSADSEIAKEQSCFPKRLRCVSEKQIKNGEATQNDYIETDESSSEESENEQTIQQDIVELSTSSKDMDEKSDVILTQENALEIGQMNNEKLQTAEEFLQKEQKSKLNRKLFYEILSRIKGTHIFVQRAECIQEMRQRLPIICEEQPIVEAINENPVVVICGETGSGKTTQVPQFLYEAGYTSNGHLIGITEPRRIAAISMASRVGDELGMSEISSYQIRYEGNKTDLTKILFMTDGVLLKELQADCTLSRYSVIIIDEAHERSIYSDVLIGLLSRICIARLRKQYPLKLVIMSATLRLDDFLQNRLFPHIHPKVIKVDSRQFPVAIYFERRTPENYLEAAFKKICKIHEQYPPGDILVFLSGQREVNYLIKLLMKRFPTKERGNTKPKSRMKRKKQQRIPDEVVDYDEFSFFDMDDDCMDFDEVPMEGDSSDLSENKFPPLHCLPLYSMLPKHLQRRVFEERSNKGDNARMCIISTNVAETSLTIPNIRYVVDSGKEKRRDFDPITGVSRFVVDWCSKASANQRSGRAGRVMSGYAFRLYSSSVFEDMPSFSTPEILNKPIEQLVLFLKSMGFTKLSNFPFPTPPKPDQISHAENKLMRLGAITHKNKACFYFDF</sequence>
<dbReference type="EC" id="3.6.4.13" evidence="2"/>
<dbReference type="PROSITE" id="PS00690">
    <property type="entry name" value="DEAH_ATP_HELICASE"/>
    <property type="match status" value="1"/>
</dbReference>
<dbReference type="Pfam" id="PF00270">
    <property type="entry name" value="DEAD"/>
    <property type="match status" value="1"/>
</dbReference>
<gene>
    <name evidence="11" type="ORF">MENT_LOCUS53514</name>
</gene>
<evidence type="ECO:0000256" key="5">
    <source>
        <dbReference type="ARBA" id="ARBA00022806"/>
    </source>
</evidence>
<name>A0A6V7XLI3_MELEN</name>
<proteinExistence type="inferred from homology"/>
<dbReference type="Gene3D" id="3.40.50.300">
    <property type="entry name" value="P-loop containing nucleotide triphosphate hydrolases"/>
    <property type="match status" value="2"/>
</dbReference>
<keyword evidence="3" id="KW-0547">Nucleotide-binding</keyword>
<keyword evidence="6" id="KW-0067">ATP-binding</keyword>
<keyword evidence="5" id="KW-0347">Helicase</keyword>
<feature type="compositionally biased region" description="Basic residues" evidence="8">
    <location>
        <begin position="23"/>
        <end position="37"/>
    </location>
</feature>
<evidence type="ECO:0000256" key="8">
    <source>
        <dbReference type="SAM" id="MobiDB-lite"/>
    </source>
</evidence>
<dbReference type="PANTHER" id="PTHR18934">
    <property type="entry name" value="ATP-DEPENDENT RNA HELICASE"/>
    <property type="match status" value="1"/>
</dbReference>
<dbReference type="GO" id="GO:0000462">
    <property type="term" value="P:maturation of SSU-rRNA from tricistronic rRNA transcript (SSU-rRNA, 5.8S rRNA, LSU-rRNA)"/>
    <property type="evidence" value="ECO:0007669"/>
    <property type="project" value="TreeGrafter"/>
</dbReference>
<dbReference type="SUPFAM" id="SSF52540">
    <property type="entry name" value="P-loop containing nucleoside triphosphate hydrolases"/>
    <property type="match status" value="1"/>
</dbReference>
<evidence type="ECO:0000313" key="12">
    <source>
        <dbReference type="Proteomes" id="UP000580250"/>
    </source>
</evidence>
<dbReference type="FunFam" id="3.40.50.300:FF:000637">
    <property type="entry name" value="ATP-dependent RNA helicase DHX37/DHR1"/>
    <property type="match status" value="1"/>
</dbReference>
<feature type="region of interest" description="Disordered" evidence="8">
    <location>
        <begin position="108"/>
        <end position="130"/>
    </location>
</feature>
<feature type="region of interest" description="Disordered" evidence="8">
    <location>
        <begin position="23"/>
        <end position="46"/>
    </location>
</feature>
<dbReference type="GO" id="GO:0005730">
    <property type="term" value="C:nucleolus"/>
    <property type="evidence" value="ECO:0007669"/>
    <property type="project" value="TreeGrafter"/>
</dbReference>
<dbReference type="Proteomes" id="UP000580250">
    <property type="component" value="Unassembled WGS sequence"/>
</dbReference>
<reference evidence="11 12" key="1">
    <citation type="submission" date="2020-08" db="EMBL/GenBank/DDBJ databases">
        <authorList>
            <person name="Koutsovoulos G."/>
            <person name="Danchin GJ E."/>
        </authorList>
    </citation>
    <scope>NUCLEOTIDE SEQUENCE [LARGE SCALE GENOMIC DNA]</scope>
</reference>
<comment type="caution">
    <text evidence="11">The sequence shown here is derived from an EMBL/GenBank/DDBJ whole genome shotgun (WGS) entry which is preliminary data.</text>
</comment>
<dbReference type="PROSITE" id="PS51194">
    <property type="entry name" value="HELICASE_CTER"/>
    <property type="match status" value="1"/>
</dbReference>
<accession>A0A6V7XLI3</accession>
<dbReference type="InterPro" id="IPR001650">
    <property type="entry name" value="Helicase_C-like"/>
</dbReference>
<organism evidence="11 12">
    <name type="scientific">Meloidogyne enterolobii</name>
    <name type="common">Root-knot nematode worm</name>
    <name type="synonym">Meloidogyne mayaguensis</name>
    <dbReference type="NCBI Taxonomy" id="390850"/>
    <lineage>
        <taxon>Eukaryota</taxon>
        <taxon>Metazoa</taxon>
        <taxon>Ecdysozoa</taxon>
        <taxon>Nematoda</taxon>
        <taxon>Chromadorea</taxon>
        <taxon>Rhabditida</taxon>
        <taxon>Tylenchina</taxon>
        <taxon>Tylenchomorpha</taxon>
        <taxon>Tylenchoidea</taxon>
        <taxon>Meloidogynidae</taxon>
        <taxon>Meloidogyninae</taxon>
        <taxon>Meloidogyne</taxon>
    </lineage>
</organism>
<evidence type="ECO:0000313" key="11">
    <source>
        <dbReference type="EMBL" id="CAD2200072.1"/>
    </source>
</evidence>
<dbReference type="PANTHER" id="PTHR18934:SF99">
    <property type="entry name" value="ATP-DEPENDENT RNA HELICASE DHX37-RELATED"/>
    <property type="match status" value="1"/>
</dbReference>
<dbReference type="GO" id="GO:0005524">
    <property type="term" value="F:ATP binding"/>
    <property type="evidence" value="ECO:0007669"/>
    <property type="project" value="UniProtKB-KW"/>
</dbReference>
<feature type="domain" description="Helicase ATP-binding" evidence="9">
    <location>
        <begin position="225"/>
        <end position="391"/>
    </location>
</feature>
<feature type="compositionally biased region" description="Acidic residues" evidence="8">
    <location>
        <begin position="114"/>
        <end position="126"/>
    </location>
</feature>
<comment type="similarity">
    <text evidence="1">Belongs to the DEAD box helicase family. DEAH subfamily.</text>
</comment>
<dbReference type="GO" id="GO:0003723">
    <property type="term" value="F:RNA binding"/>
    <property type="evidence" value="ECO:0007669"/>
    <property type="project" value="TreeGrafter"/>
</dbReference>
<dbReference type="InterPro" id="IPR042035">
    <property type="entry name" value="DEAH_win-hel_dom"/>
</dbReference>
<dbReference type="InterPro" id="IPR002464">
    <property type="entry name" value="DNA/RNA_helicase_DEAH_CS"/>
</dbReference>
<protein>
    <recommendedName>
        <fullName evidence="2">RNA helicase</fullName>
        <ecNumber evidence="2">3.6.4.13</ecNumber>
    </recommendedName>
</protein>
<dbReference type="AlphaFoldDB" id="A0A6V7XLI3"/>
<evidence type="ECO:0000259" key="10">
    <source>
        <dbReference type="PROSITE" id="PS51194"/>
    </source>
</evidence>
<evidence type="ECO:0000256" key="3">
    <source>
        <dbReference type="ARBA" id="ARBA00022741"/>
    </source>
</evidence>
<dbReference type="SMART" id="SM00382">
    <property type="entry name" value="AAA"/>
    <property type="match status" value="1"/>
</dbReference>
<dbReference type="CDD" id="cd18791">
    <property type="entry name" value="SF2_C_RHA"/>
    <property type="match status" value="1"/>
</dbReference>
<dbReference type="InterPro" id="IPR014001">
    <property type="entry name" value="Helicase_ATP-bd"/>
</dbReference>
<keyword evidence="4" id="KW-0378">Hydrolase</keyword>
<dbReference type="Pfam" id="PF00271">
    <property type="entry name" value="Helicase_C"/>
    <property type="match status" value="1"/>
</dbReference>
<evidence type="ECO:0000256" key="7">
    <source>
        <dbReference type="ARBA" id="ARBA00047984"/>
    </source>
</evidence>
<dbReference type="GO" id="GO:0016787">
    <property type="term" value="F:hydrolase activity"/>
    <property type="evidence" value="ECO:0007669"/>
    <property type="project" value="UniProtKB-KW"/>
</dbReference>
<dbReference type="GO" id="GO:0003724">
    <property type="term" value="F:RNA helicase activity"/>
    <property type="evidence" value="ECO:0007669"/>
    <property type="project" value="UniProtKB-EC"/>
</dbReference>
<evidence type="ECO:0000256" key="4">
    <source>
        <dbReference type="ARBA" id="ARBA00022801"/>
    </source>
</evidence>
<dbReference type="OrthoDB" id="10025033at2759"/>
<evidence type="ECO:0000256" key="1">
    <source>
        <dbReference type="ARBA" id="ARBA00008792"/>
    </source>
</evidence>
<dbReference type="InterPro" id="IPR003593">
    <property type="entry name" value="AAA+_ATPase"/>
</dbReference>
<dbReference type="EMBL" id="CAJEWN010001795">
    <property type="protein sequence ID" value="CAD2200072.1"/>
    <property type="molecule type" value="Genomic_DNA"/>
</dbReference>
<dbReference type="PROSITE" id="PS51192">
    <property type="entry name" value="HELICASE_ATP_BIND_1"/>
    <property type="match status" value="1"/>
</dbReference>